<keyword evidence="6" id="KW-0238">DNA-binding</keyword>
<comment type="subcellular location">
    <subcellularLocation>
        <location evidence="1">Cytoplasm</location>
    </subcellularLocation>
</comment>
<dbReference type="GO" id="GO:0005737">
    <property type="term" value="C:cytoplasm"/>
    <property type="evidence" value="ECO:0007669"/>
    <property type="project" value="UniProtKB-SubCell"/>
</dbReference>
<feature type="domain" description="Response regulatory" evidence="10">
    <location>
        <begin position="3"/>
        <end position="128"/>
    </location>
</feature>
<dbReference type="SMART" id="SM00342">
    <property type="entry name" value="HTH_ARAC"/>
    <property type="match status" value="1"/>
</dbReference>
<name>A0A7X2Z3N4_9BACL</name>
<dbReference type="SUPFAM" id="SSF46689">
    <property type="entry name" value="Homeodomain-like"/>
    <property type="match status" value="2"/>
</dbReference>
<dbReference type="Proteomes" id="UP000447876">
    <property type="component" value="Unassembled WGS sequence"/>
</dbReference>
<gene>
    <name evidence="11" type="ORF">GNP95_14710</name>
</gene>
<dbReference type="InterPro" id="IPR041522">
    <property type="entry name" value="CdaR_GGDEF"/>
</dbReference>
<keyword evidence="3 8" id="KW-0597">Phosphoprotein</keyword>
<keyword evidence="5" id="KW-0805">Transcription regulation</keyword>
<dbReference type="InterPro" id="IPR051552">
    <property type="entry name" value="HptR"/>
</dbReference>
<dbReference type="GO" id="GO:0043565">
    <property type="term" value="F:sequence-specific DNA binding"/>
    <property type="evidence" value="ECO:0007669"/>
    <property type="project" value="InterPro"/>
</dbReference>
<dbReference type="PROSITE" id="PS50110">
    <property type="entry name" value="RESPONSE_REGULATORY"/>
    <property type="match status" value="1"/>
</dbReference>
<proteinExistence type="predicted"/>
<evidence type="ECO:0000259" key="10">
    <source>
        <dbReference type="PROSITE" id="PS50110"/>
    </source>
</evidence>
<evidence type="ECO:0000313" key="11">
    <source>
        <dbReference type="EMBL" id="MUG46241.1"/>
    </source>
</evidence>
<dbReference type="Gene3D" id="3.40.50.2300">
    <property type="match status" value="1"/>
</dbReference>
<accession>A0A7X2Z3N4</accession>
<keyword evidence="2" id="KW-0963">Cytoplasm</keyword>
<dbReference type="PROSITE" id="PS00041">
    <property type="entry name" value="HTH_ARAC_FAMILY_1"/>
    <property type="match status" value="1"/>
</dbReference>
<dbReference type="InterPro" id="IPR001789">
    <property type="entry name" value="Sig_transdc_resp-reg_receiver"/>
</dbReference>
<dbReference type="PROSITE" id="PS01124">
    <property type="entry name" value="HTH_ARAC_FAMILY_2"/>
    <property type="match status" value="1"/>
</dbReference>
<evidence type="ECO:0000256" key="2">
    <source>
        <dbReference type="ARBA" id="ARBA00022490"/>
    </source>
</evidence>
<dbReference type="Pfam" id="PF00072">
    <property type="entry name" value="Response_reg"/>
    <property type="match status" value="1"/>
</dbReference>
<dbReference type="GO" id="GO:0003700">
    <property type="term" value="F:DNA-binding transcription factor activity"/>
    <property type="evidence" value="ECO:0007669"/>
    <property type="project" value="InterPro"/>
</dbReference>
<dbReference type="InterPro" id="IPR018062">
    <property type="entry name" value="HTH_AraC-typ_CS"/>
</dbReference>
<evidence type="ECO:0000256" key="3">
    <source>
        <dbReference type="ARBA" id="ARBA00022553"/>
    </source>
</evidence>
<dbReference type="EMBL" id="WNZW01000005">
    <property type="protein sequence ID" value="MUG46241.1"/>
    <property type="molecule type" value="Genomic_DNA"/>
</dbReference>
<dbReference type="Pfam" id="PF17853">
    <property type="entry name" value="GGDEF_2"/>
    <property type="match status" value="1"/>
</dbReference>
<feature type="domain" description="HTH araC/xylS-type" evidence="9">
    <location>
        <begin position="424"/>
        <end position="522"/>
    </location>
</feature>
<dbReference type="SUPFAM" id="SSF52172">
    <property type="entry name" value="CheY-like"/>
    <property type="match status" value="1"/>
</dbReference>
<dbReference type="InterPro" id="IPR011006">
    <property type="entry name" value="CheY-like_superfamily"/>
</dbReference>
<protein>
    <submittedName>
        <fullName evidence="11">Response regulator</fullName>
    </submittedName>
</protein>
<dbReference type="OrthoDB" id="342399at2"/>
<evidence type="ECO:0000256" key="4">
    <source>
        <dbReference type="ARBA" id="ARBA00023012"/>
    </source>
</evidence>
<dbReference type="PANTHER" id="PTHR42713:SF3">
    <property type="entry name" value="TRANSCRIPTIONAL REGULATORY PROTEIN HPTR"/>
    <property type="match status" value="1"/>
</dbReference>
<evidence type="ECO:0000256" key="8">
    <source>
        <dbReference type="PROSITE-ProRule" id="PRU00169"/>
    </source>
</evidence>
<dbReference type="InterPro" id="IPR018060">
    <property type="entry name" value="HTH_AraC"/>
</dbReference>
<feature type="modified residue" description="4-aspartylphosphate" evidence="8">
    <location>
        <position position="55"/>
    </location>
</feature>
<evidence type="ECO:0000256" key="5">
    <source>
        <dbReference type="ARBA" id="ARBA00023015"/>
    </source>
</evidence>
<dbReference type="RefSeq" id="WP_155611633.1">
    <property type="nucleotide sequence ID" value="NZ_WNZW01000005.1"/>
</dbReference>
<keyword evidence="4" id="KW-0902">Two-component regulatory system</keyword>
<dbReference type="SMART" id="SM00448">
    <property type="entry name" value="REC"/>
    <property type="match status" value="1"/>
</dbReference>
<dbReference type="PANTHER" id="PTHR42713">
    <property type="entry name" value="HISTIDINE KINASE-RELATED"/>
    <property type="match status" value="1"/>
</dbReference>
<evidence type="ECO:0000256" key="6">
    <source>
        <dbReference type="ARBA" id="ARBA00023125"/>
    </source>
</evidence>
<dbReference type="GO" id="GO:0000160">
    <property type="term" value="P:phosphorelay signal transduction system"/>
    <property type="evidence" value="ECO:0007669"/>
    <property type="project" value="UniProtKB-KW"/>
</dbReference>
<dbReference type="InterPro" id="IPR009057">
    <property type="entry name" value="Homeodomain-like_sf"/>
</dbReference>
<reference evidence="11 12" key="1">
    <citation type="submission" date="2019-11" db="EMBL/GenBank/DDBJ databases">
        <title>Draft genome sequences of five Paenibacillus species of dairy origin.</title>
        <authorList>
            <person name="Olajide A.M."/>
            <person name="Chen S."/>
            <person name="Lapointe G."/>
        </authorList>
    </citation>
    <scope>NUCLEOTIDE SEQUENCE [LARGE SCALE GENOMIC DNA]</scope>
    <source>
        <strain evidence="11 12">12CR55</strain>
    </source>
</reference>
<evidence type="ECO:0000256" key="1">
    <source>
        <dbReference type="ARBA" id="ARBA00004496"/>
    </source>
</evidence>
<organism evidence="11 12">
    <name type="scientific">Paenibacillus woosongensis</name>
    <dbReference type="NCBI Taxonomy" id="307580"/>
    <lineage>
        <taxon>Bacteria</taxon>
        <taxon>Bacillati</taxon>
        <taxon>Bacillota</taxon>
        <taxon>Bacilli</taxon>
        <taxon>Bacillales</taxon>
        <taxon>Paenibacillaceae</taxon>
        <taxon>Paenibacillus</taxon>
    </lineage>
</organism>
<dbReference type="Pfam" id="PF12833">
    <property type="entry name" value="HTH_18"/>
    <property type="match status" value="1"/>
</dbReference>
<comment type="caution">
    <text evidence="11">The sequence shown here is derived from an EMBL/GenBank/DDBJ whole genome shotgun (WGS) entry which is preliminary data.</text>
</comment>
<evidence type="ECO:0000256" key="7">
    <source>
        <dbReference type="ARBA" id="ARBA00023163"/>
    </source>
</evidence>
<sequence length="534" mass="61376">MRRLLIVDDEKNIRLGLKMMIEREFPGSYAIMMATQGEEAFALYRSEGADIVITDIRMPVMDGIALIEKLSETDTDLLGEKRLKPNIIILSGYEDFEYARAAIKYQAQEYLLKPIRRDELFVALRKCEEDIERRSRLAETVAGAESYRRKLQSSRLQELLLQTGLADQERQELEREIDFANYTVPFNVAVAAYKYEDGREMKRGELMALAEELLQFVAGLTLNAAFHDREGRIVLIGSSGEKIAELAQIAEGKGLSGLLFGLSEVGEHLEDIPKCYGQALEALQYSFIYPHVQLIRHQDIQGPRLNYAVPEEEIRKLGNILGTNREKEISPLLHAIFHSEQLAELDIHYIERISQRINEQVLDEVFRVYGEASVEVLKLYRKVGTMSRFRHFHDYFKSLEQLLFSLHEYIKGIRSAHSEHGDMKEAVAYIEDNYHRSLNMAIVSNHVSLNYSYFSEAFKAFTGESFVVYLKKVRIRKAKQLLHDHTLKLADISTAVGFETAKQFSRVFKELEGISPFEYRAKLLSCQDQPHCQA</sequence>
<dbReference type="CDD" id="cd17536">
    <property type="entry name" value="REC_YesN-like"/>
    <property type="match status" value="1"/>
</dbReference>
<evidence type="ECO:0000259" key="9">
    <source>
        <dbReference type="PROSITE" id="PS01124"/>
    </source>
</evidence>
<dbReference type="Gene3D" id="1.10.10.60">
    <property type="entry name" value="Homeodomain-like"/>
    <property type="match status" value="2"/>
</dbReference>
<evidence type="ECO:0000313" key="12">
    <source>
        <dbReference type="Proteomes" id="UP000447876"/>
    </source>
</evidence>
<dbReference type="AlphaFoldDB" id="A0A7X2Z3N4"/>
<keyword evidence="7" id="KW-0804">Transcription</keyword>